<sequence>MTERSSVDIAGDAAATAAYVAAITAELSRLARSHGFSTLAYVLDMARQEARALADSVSSAGPGSADAEPR</sequence>
<accession>A0A9W6CH23</accession>
<dbReference type="GeneID" id="95762737"/>
<reference evidence="2 4" key="2">
    <citation type="submission" date="2023-07" db="EMBL/GenBank/DDBJ databases">
        <title>Genomic Encyclopedia of Type Strains, Phase IV (KMG-IV): sequencing the most valuable type-strain genomes for metagenomic binning, comparative biology and taxonomic classification.</title>
        <authorList>
            <person name="Goeker M."/>
        </authorList>
    </citation>
    <scope>NUCLEOTIDE SEQUENCE [LARGE SCALE GENOMIC DNA]</scope>
    <source>
        <strain evidence="2 4">DSM 338</strain>
    </source>
</reference>
<dbReference type="EMBL" id="JAVDPY010000001">
    <property type="protein sequence ID" value="MDR6331983.1"/>
    <property type="molecule type" value="Genomic_DNA"/>
</dbReference>
<evidence type="ECO:0000313" key="3">
    <source>
        <dbReference type="Proteomes" id="UP001144397"/>
    </source>
</evidence>
<organism evidence="1 3">
    <name type="scientific">Xanthobacter flavus</name>
    <dbReference type="NCBI Taxonomy" id="281"/>
    <lineage>
        <taxon>Bacteria</taxon>
        <taxon>Pseudomonadati</taxon>
        <taxon>Pseudomonadota</taxon>
        <taxon>Alphaproteobacteria</taxon>
        <taxon>Hyphomicrobiales</taxon>
        <taxon>Xanthobacteraceae</taxon>
        <taxon>Xanthobacter</taxon>
    </lineage>
</organism>
<evidence type="ECO:0000313" key="2">
    <source>
        <dbReference type="EMBL" id="MDR6331983.1"/>
    </source>
</evidence>
<proteinExistence type="predicted"/>
<gene>
    <name evidence="2" type="ORF">GGQ86_000430</name>
    <name evidence="1" type="ORF">XFLAVUS301_19470</name>
</gene>
<dbReference type="Proteomes" id="UP001144397">
    <property type="component" value="Unassembled WGS sequence"/>
</dbReference>
<dbReference type="AlphaFoldDB" id="A0A9W6CH23"/>
<dbReference type="EMBL" id="BSDO01000002">
    <property type="protein sequence ID" value="GLI22273.1"/>
    <property type="molecule type" value="Genomic_DNA"/>
</dbReference>
<dbReference type="RefSeq" id="WP_169120220.1">
    <property type="nucleotide sequence ID" value="NZ_BSDO01000002.1"/>
</dbReference>
<keyword evidence="4" id="KW-1185">Reference proteome</keyword>
<name>A0A9W6CH23_XANFL</name>
<evidence type="ECO:0000313" key="4">
    <source>
        <dbReference type="Proteomes" id="UP001245370"/>
    </source>
</evidence>
<evidence type="ECO:0000313" key="1">
    <source>
        <dbReference type="EMBL" id="GLI22273.1"/>
    </source>
</evidence>
<protein>
    <submittedName>
        <fullName evidence="1">Uncharacterized protein</fullName>
    </submittedName>
</protein>
<comment type="caution">
    <text evidence="1">The sequence shown here is derived from an EMBL/GenBank/DDBJ whole genome shotgun (WGS) entry which is preliminary data.</text>
</comment>
<dbReference type="Proteomes" id="UP001245370">
    <property type="component" value="Unassembled WGS sequence"/>
</dbReference>
<reference evidence="1" key="1">
    <citation type="submission" date="2022-12" db="EMBL/GenBank/DDBJ databases">
        <title>Reference genome sequencing for broad-spectrum identification of bacterial and archaeal isolates by mass spectrometry.</title>
        <authorList>
            <person name="Sekiguchi Y."/>
            <person name="Tourlousse D.M."/>
        </authorList>
    </citation>
    <scope>NUCLEOTIDE SEQUENCE</scope>
    <source>
        <strain evidence="1">301</strain>
    </source>
</reference>